<accession>A0A0F9F3T3</accession>
<dbReference type="EMBL" id="LAZR01022710">
    <property type="protein sequence ID" value="KKL80928.1"/>
    <property type="molecule type" value="Genomic_DNA"/>
</dbReference>
<protein>
    <submittedName>
        <fullName evidence="1">Uncharacterized protein</fullName>
    </submittedName>
</protein>
<reference evidence="1" key="1">
    <citation type="journal article" date="2015" name="Nature">
        <title>Complex archaea that bridge the gap between prokaryotes and eukaryotes.</title>
        <authorList>
            <person name="Spang A."/>
            <person name="Saw J.H."/>
            <person name="Jorgensen S.L."/>
            <person name="Zaremba-Niedzwiedzka K."/>
            <person name="Martijn J."/>
            <person name="Lind A.E."/>
            <person name="van Eijk R."/>
            <person name="Schleper C."/>
            <person name="Guy L."/>
            <person name="Ettema T.J."/>
        </authorList>
    </citation>
    <scope>NUCLEOTIDE SEQUENCE</scope>
</reference>
<organism evidence="1">
    <name type="scientific">marine sediment metagenome</name>
    <dbReference type="NCBI Taxonomy" id="412755"/>
    <lineage>
        <taxon>unclassified sequences</taxon>
        <taxon>metagenomes</taxon>
        <taxon>ecological metagenomes</taxon>
    </lineage>
</organism>
<evidence type="ECO:0000313" key="1">
    <source>
        <dbReference type="EMBL" id="KKL80928.1"/>
    </source>
</evidence>
<dbReference type="AlphaFoldDB" id="A0A0F9F3T3"/>
<proteinExistence type="predicted"/>
<name>A0A0F9F3T3_9ZZZZ</name>
<sequence length="86" mass="9916">MTDIVFDEVWVLRQYYYSKPRYRVYHTHLNGKGTNGVHQPFMQRGAAWAVRDTYTGGALTCVGCKEVVPDALDGFTRLLDWIDDDD</sequence>
<gene>
    <name evidence="1" type="ORF">LCGC14_1999870</name>
</gene>
<comment type="caution">
    <text evidence="1">The sequence shown here is derived from an EMBL/GenBank/DDBJ whole genome shotgun (WGS) entry which is preliminary data.</text>
</comment>